<sequence length="72" mass="7762">MIPTGGTAPEPVSAFPWDDVLALALGRLGWRPRDLWGATPRELFAAAGFLARASAPNRADLDRLLEAHPDIL</sequence>
<dbReference type="InterPro" id="IPR019056">
    <property type="entry name" value="Phage_TAC_6"/>
</dbReference>
<name>A0ABT8BFN2_9HYPH</name>
<evidence type="ECO:0000313" key="1">
    <source>
        <dbReference type="EMBL" id="MDN3590034.1"/>
    </source>
</evidence>
<keyword evidence="2" id="KW-1185">Reference proteome</keyword>
<dbReference type="Proteomes" id="UP001224644">
    <property type="component" value="Unassembled WGS sequence"/>
</dbReference>
<gene>
    <name evidence="1" type="ORF">QWZ12_05330</name>
</gene>
<accession>A0ABT8BFN2</accession>
<reference evidence="2" key="1">
    <citation type="journal article" date="2019" name="Int. J. Syst. Evol. Microbiol.">
        <title>The Global Catalogue of Microorganisms (GCM) 10K type strain sequencing project: providing services to taxonomists for standard genome sequencing and annotation.</title>
        <authorList>
            <consortium name="The Broad Institute Genomics Platform"/>
            <consortium name="The Broad Institute Genome Sequencing Center for Infectious Disease"/>
            <person name="Wu L."/>
            <person name="Ma J."/>
        </authorList>
    </citation>
    <scope>NUCLEOTIDE SEQUENCE [LARGE SCALE GENOMIC DNA]</scope>
    <source>
        <strain evidence="2">CECT 7069</strain>
    </source>
</reference>
<comment type="caution">
    <text evidence="1">The sequence shown here is derived from an EMBL/GenBank/DDBJ whole genome shotgun (WGS) entry which is preliminary data.</text>
</comment>
<proteinExistence type="predicted"/>
<organism evidence="1 2">
    <name type="scientific">Methylobacterium adhaesivum</name>
    <dbReference type="NCBI Taxonomy" id="333297"/>
    <lineage>
        <taxon>Bacteria</taxon>
        <taxon>Pseudomonadati</taxon>
        <taxon>Pseudomonadota</taxon>
        <taxon>Alphaproteobacteria</taxon>
        <taxon>Hyphomicrobiales</taxon>
        <taxon>Methylobacteriaceae</taxon>
        <taxon>Methylobacterium</taxon>
    </lineage>
</organism>
<dbReference type="RefSeq" id="WP_238221364.1">
    <property type="nucleotide sequence ID" value="NZ_BPQD01000001.1"/>
</dbReference>
<evidence type="ECO:0000313" key="2">
    <source>
        <dbReference type="Proteomes" id="UP001224644"/>
    </source>
</evidence>
<protein>
    <submittedName>
        <fullName evidence="1">Phage tail assembly chaperone</fullName>
    </submittedName>
</protein>
<dbReference type="Pfam" id="PF09550">
    <property type="entry name" value="Phage_TAC_6"/>
    <property type="match status" value="1"/>
</dbReference>
<dbReference type="EMBL" id="JAUFPX010000002">
    <property type="protein sequence ID" value="MDN3590034.1"/>
    <property type="molecule type" value="Genomic_DNA"/>
</dbReference>